<feature type="compositionally biased region" description="Basic and acidic residues" evidence="3">
    <location>
        <begin position="478"/>
        <end position="496"/>
    </location>
</feature>
<accession>A0AAN4ZBZ4</accession>
<sequence length="988" mass="112168">ICLYLQNIIMHSKWTNSERLRLLDSHKKNEDWASIAEKMNEEYPERPNNFFNEKNCKAELDRICNEACPKKITPDEPTQPFKKAAVIDAWIIHLQEQVRLDTDKMLEVALVELRKQADLIEKLMSREKRPPGPEMAAMLAKLREDNKKHDRDAAQKQRVEAIYRAKILSIIRGQGESSGNNAMTPPVTLSISPTKPSNVELQPAFRSPSPIKSPITSPIRPLAEVIEEADAAMVETVEDPKMEMETPVASPSSKVTSPNEKVDQDKCTLSPRTAADRAIGEGGLEEEMEEEEEEMVKEEEMEVDEKTEELSEVKEEEDKPMATRKSTRVSTTSVETTPVRTGREKRKKDPSPQSSEWTASKKEEESKEKEEMKEEEGRGRRTSTRGRPSTAPTSAVPTAAISTPTPVEEGSEKGRVEEKEEGGAKTRRSSRVEKQEEKNDDKKDTKKEVKKEEKKKEEKRDDEKEEDEGMTKRVTRRSAIEKEGEKPEEKDSKEEVTFVAPSVASRTRNHRGSDQIEEKEKEKSEEPISLKTRSSGRHSLSTKSGSEAKESPVPSEKKAKRGEKKDDETDEKETRGRKEISMGMSETSLVGIGGKRDVEVLTEVSVRHSIVPSHPISPSKTRKAAERESPSTPVARKSSRVSSISSTSGKAVTASVEVQTEKVEMKHDDEVFVYFNSNEQYFNPVCDVERGRGRPKKEIKTETEEEKEKEKPVSRRTRGGEMSEDEGGSRSGSVSQSEKGTPSRRKESKRDLMTLHLDVDDDTGRYWLLNGATHLEIVEVAPAPSVSKRSRALMTEISGRRSMNNMDPMRQAIFKACKDMELHRHSSVFKANVAQKDAPDYYDCVHQPVCLSKLKQEIIEGRITDPVSLMRQLAIMFMNGAMYNSTAHDYWMYAVEMFKESYKPIRDIMPAELQMVEDEEVPKLTRARRNNEPAFAKDAVLCDRDRSMTLDRYFKCESVDAEEMETSTDDHRALYTRNKVDSTRKRRI</sequence>
<evidence type="ECO:0000256" key="1">
    <source>
        <dbReference type="ARBA" id="ARBA00023117"/>
    </source>
</evidence>
<proteinExistence type="predicted"/>
<dbReference type="AlphaFoldDB" id="A0AAN4ZBZ4"/>
<dbReference type="PROSITE" id="PS50014">
    <property type="entry name" value="BROMODOMAIN_2"/>
    <property type="match status" value="1"/>
</dbReference>
<feature type="compositionally biased region" description="Low complexity" evidence="3">
    <location>
        <begin position="385"/>
        <end position="408"/>
    </location>
</feature>
<feature type="region of interest" description="Disordered" evidence="3">
    <location>
        <begin position="606"/>
        <end position="659"/>
    </location>
</feature>
<evidence type="ECO:0000256" key="2">
    <source>
        <dbReference type="PROSITE-ProRule" id="PRU00035"/>
    </source>
</evidence>
<feature type="compositionally biased region" description="Low complexity" evidence="3">
    <location>
        <begin position="608"/>
        <end position="619"/>
    </location>
</feature>
<feature type="compositionally biased region" description="Basic and acidic residues" evidence="3">
    <location>
        <begin position="687"/>
        <end position="721"/>
    </location>
</feature>
<dbReference type="Gene3D" id="1.20.920.10">
    <property type="entry name" value="Bromodomain-like"/>
    <property type="match status" value="1"/>
</dbReference>
<feature type="compositionally biased region" description="Polar residues" evidence="3">
    <location>
        <begin position="249"/>
        <end position="259"/>
    </location>
</feature>
<dbReference type="InterPro" id="IPR036427">
    <property type="entry name" value="Bromodomain-like_sf"/>
</dbReference>
<organism evidence="5 6">
    <name type="scientific">Pristionchus mayeri</name>
    <dbReference type="NCBI Taxonomy" id="1317129"/>
    <lineage>
        <taxon>Eukaryota</taxon>
        <taxon>Metazoa</taxon>
        <taxon>Ecdysozoa</taxon>
        <taxon>Nematoda</taxon>
        <taxon>Chromadorea</taxon>
        <taxon>Rhabditida</taxon>
        <taxon>Rhabditina</taxon>
        <taxon>Diplogasteromorpha</taxon>
        <taxon>Diplogasteroidea</taxon>
        <taxon>Neodiplogasteridae</taxon>
        <taxon>Pristionchus</taxon>
    </lineage>
</organism>
<feature type="compositionally biased region" description="Low complexity" evidence="3">
    <location>
        <begin position="328"/>
        <end position="340"/>
    </location>
</feature>
<name>A0AAN4ZBZ4_9BILA</name>
<feature type="domain" description="Bromo" evidence="4">
    <location>
        <begin position="821"/>
        <end position="891"/>
    </location>
</feature>
<feature type="region of interest" description="Disordered" evidence="3">
    <location>
        <begin position="686"/>
        <end position="749"/>
    </location>
</feature>
<protein>
    <recommendedName>
        <fullName evidence="4">Bromo domain-containing protein</fullName>
    </recommendedName>
</protein>
<gene>
    <name evidence="5" type="ORF">PMAYCL1PPCAC_07374</name>
</gene>
<feature type="compositionally biased region" description="Acidic residues" evidence="3">
    <location>
        <begin position="283"/>
        <end position="307"/>
    </location>
</feature>
<feature type="compositionally biased region" description="Basic and acidic residues" evidence="3">
    <location>
        <begin position="308"/>
        <end position="321"/>
    </location>
</feature>
<dbReference type="Proteomes" id="UP001328107">
    <property type="component" value="Unassembled WGS sequence"/>
</dbReference>
<evidence type="ECO:0000256" key="3">
    <source>
        <dbReference type="SAM" id="MobiDB-lite"/>
    </source>
</evidence>
<keyword evidence="6" id="KW-1185">Reference proteome</keyword>
<feature type="compositionally biased region" description="Basic and acidic residues" evidence="3">
    <location>
        <begin position="563"/>
        <end position="580"/>
    </location>
</feature>
<evidence type="ECO:0000259" key="4">
    <source>
        <dbReference type="PROSITE" id="PS50014"/>
    </source>
</evidence>
<feature type="compositionally biased region" description="Basic and acidic residues" evidence="3">
    <location>
        <begin position="511"/>
        <end position="528"/>
    </location>
</feature>
<evidence type="ECO:0000313" key="6">
    <source>
        <dbReference type="Proteomes" id="UP001328107"/>
    </source>
</evidence>
<feature type="non-terminal residue" evidence="5">
    <location>
        <position position="1"/>
    </location>
</feature>
<feature type="compositionally biased region" description="Polar residues" evidence="3">
    <location>
        <begin position="531"/>
        <end position="545"/>
    </location>
</feature>
<keyword evidence="1 2" id="KW-0103">Bromodomain</keyword>
<dbReference type="SUPFAM" id="SSF47370">
    <property type="entry name" value="Bromodomain"/>
    <property type="match status" value="1"/>
</dbReference>
<evidence type="ECO:0000313" key="5">
    <source>
        <dbReference type="EMBL" id="GMR37179.1"/>
    </source>
</evidence>
<feature type="compositionally biased region" description="Basic and acidic residues" evidence="3">
    <location>
        <begin position="359"/>
        <end position="379"/>
    </location>
</feature>
<feature type="region of interest" description="Disordered" evidence="3">
    <location>
        <begin position="241"/>
        <end position="594"/>
    </location>
</feature>
<comment type="caution">
    <text evidence="5">The sequence shown here is derived from an EMBL/GenBank/DDBJ whole genome shotgun (WGS) entry which is preliminary data.</text>
</comment>
<dbReference type="PANTHER" id="PTHR15398:SF4">
    <property type="entry name" value="BROMODOMAIN-CONTAINING PROTEIN 8 ISOFORM X1"/>
    <property type="match status" value="1"/>
</dbReference>
<dbReference type="GO" id="GO:0035267">
    <property type="term" value="C:NuA4 histone acetyltransferase complex"/>
    <property type="evidence" value="ECO:0007669"/>
    <property type="project" value="TreeGrafter"/>
</dbReference>
<dbReference type="EMBL" id="BTRK01000002">
    <property type="protein sequence ID" value="GMR37179.1"/>
    <property type="molecule type" value="Genomic_DNA"/>
</dbReference>
<feature type="compositionally biased region" description="Basic and acidic residues" evidence="3">
    <location>
        <begin position="410"/>
        <end position="462"/>
    </location>
</feature>
<dbReference type="SMART" id="SM00297">
    <property type="entry name" value="BROMO"/>
    <property type="match status" value="1"/>
</dbReference>
<dbReference type="InterPro" id="IPR001487">
    <property type="entry name" value="Bromodomain"/>
</dbReference>
<feature type="compositionally biased region" description="Polar residues" evidence="3">
    <location>
        <begin position="731"/>
        <end position="740"/>
    </location>
</feature>
<reference evidence="6" key="1">
    <citation type="submission" date="2022-10" db="EMBL/GenBank/DDBJ databases">
        <title>Genome assembly of Pristionchus species.</title>
        <authorList>
            <person name="Yoshida K."/>
            <person name="Sommer R.J."/>
        </authorList>
    </citation>
    <scope>NUCLEOTIDE SEQUENCE [LARGE SCALE GENOMIC DNA]</scope>
    <source>
        <strain evidence="6">RS5460</strain>
    </source>
</reference>
<dbReference type="PANTHER" id="PTHR15398">
    <property type="entry name" value="BROMODOMAIN-CONTAINING PROTEIN 8"/>
    <property type="match status" value="1"/>
</dbReference>
<dbReference type="Pfam" id="PF00439">
    <property type="entry name" value="Bromodomain"/>
    <property type="match status" value="1"/>
</dbReference>